<proteinExistence type="predicted"/>
<evidence type="ECO:0000256" key="1">
    <source>
        <dbReference type="SAM" id="Phobius"/>
    </source>
</evidence>
<dbReference type="OrthoDB" id="9767863at2"/>
<feature type="transmembrane region" description="Helical" evidence="1">
    <location>
        <begin position="255"/>
        <end position="274"/>
    </location>
</feature>
<feature type="transmembrane region" description="Helical" evidence="1">
    <location>
        <begin position="37"/>
        <end position="60"/>
    </location>
</feature>
<keyword evidence="1" id="KW-0472">Membrane</keyword>
<feature type="domain" description="Acyltransferase 3" evidence="2">
    <location>
        <begin position="10"/>
        <end position="334"/>
    </location>
</feature>
<keyword evidence="1" id="KW-1133">Transmembrane helix</keyword>
<evidence type="ECO:0000259" key="3">
    <source>
        <dbReference type="Pfam" id="PF19040"/>
    </source>
</evidence>
<dbReference type="InterPro" id="IPR043968">
    <property type="entry name" value="SGNH"/>
</dbReference>
<feature type="transmembrane region" description="Helical" evidence="1">
    <location>
        <begin position="318"/>
        <end position="337"/>
    </location>
</feature>
<sequence length="668" mass="74438">MDIKKSNFRADINGLRAWAVVSVIFYHFGIFGFSGGFVGVDIFFVISGYLMTGIIVRGLTDSLISGKRFSVLEFYVSRAKRILPALIVLCLFVLALGWLVLLPQEYHTLGTYVISALGFFSNIKFSRESGYFDVSSHENLLLHTWSLSVEWQFYLVLPLVMLGAWKFRPKISSLKTLIVIGLLLSLYWSVKMTPHKPLIAFYLIKTRAWELLAGGVVYLWANNIAMPSIIRRVIEGFGFVLIIASVVIFDQTSQWPGWRALIPVMGTVLVLIAARQGSWWTGTKLAQWLGDCSYSLYLWHWPIAVMLVFLNFKGHMLGVAFGLVLTLLLGWLSYRYVETPTRINLSKRPIFISFVLLLSGVLIVGALGALVRWQDGFPGRVSSETNAIFAEALNKNPRLEECASQASGTSSKDKPVPNCTYGTEGVIKAVMIGDSHSSSLVTSFKAAIGSGDVLQWTANACPLAIGIHSSIVKHKCENFLTWVLKEAKTLPSNVPVVLVNRFSVYLYGPNEVDPPLMNLISLFGFEGVNFKSNEYPTKMREGVLKMVCELSKDREVYIVRPVPEQGFNVPMSMGRSMMFHVPTRISVSREQYNKRNEFALETLDLAAKECGAKILDPVPFLCEEETCWGDVGGLPIYFDDDHLNERGSQMLVPMFKKVAGHAAGGAVQ</sequence>
<evidence type="ECO:0008006" key="6">
    <source>
        <dbReference type="Google" id="ProtNLM"/>
    </source>
</evidence>
<gene>
    <name evidence="4" type="ORF">TU86_02930</name>
</gene>
<feature type="transmembrane region" description="Helical" evidence="1">
    <location>
        <begin position="81"/>
        <end position="101"/>
    </location>
</feature>
<accession>A0A0J6IMJ3</accession>
<dbReference type="RefSeq" id="WP_048362791.1">
    <property type="nucleotide sequence ID" value="NZ_JYLF01000001.1"/>
</dbReference>
<feature type="domain" description="SGNH" evidence="3">
    <location>
        <begin position="414"/>
        <end position="657"/>
    </location>
</feature>
<keyword evidence="1" id="KW-0812">Transmembrane</keyword>
<feature type="transmembrane region" description="Helical" evidence="1">
    <location>
        <begin position="349"/>
        <end position="373"/>
    </location>
</feature>
<dbReference type="AlphaFoldDB" id="A0A0J6IMJ3"/>
<dbReference type="InterPro" id="IPR002656">
    <property type="entry name" value="Acyl_transf_3_dom"/>
</dbReference>
<dbReference type="Proteomes" id="UP000036325">
    <property type="component" value="Unassembled WGS sequence"/>
</dbReference>
<dbReference type="PANTHER" id="PTHR23028">
    <property type="entry name" value="ACETYLTRANSFERASE"/>
    <property type="match status" value="1"/>
</dbReference>
<dbReference type="PANTHER" id="PTHR23028:SF53">
    <property type="entry name" value="ACYL_TRANSF_3 DOMAIN-CONTAINING PROTEIN"/>
    <property type="match status" value="1"/>
</dbReference>
<dbReference type="STRING" id="1608994.TU86_02930"/>
<dbReference type="Pfam" id="PF01757">
    <property type="entry name" value="Acyl_transf_3"/>
    <property type="match status" value="1"/>
</dbReference>
<evidence type="ECO:0000313" key="4">
    <source>
        <dbReference type="EMBL" id="KMN15735.1"/>
    </source>
</evidence>
<organism evidence="4 5">
    <name type="scientific">Pseudomonas weihenstephanensis</name>
    <dbReference type="NCBI Taxonomy" id="1608994"/>
    <lineage>
        <taxon>Bacteria</taxon>
        <taxon>Pseudomonadati</taxon>
        <taxon>Pseudomonadota</taxon>
        <taxon>Gammaproteobacteria</taxon>
        <taxon>Pseudomonadales</taxon>
        <taxon>Pseudomonadaceae</taxon>
        <taxon>Pseudomonas</taxon>
    </lineage>
</organism>
<dbReference type="PATRIC" id="fig|1608994.3.peg.1162"/>
<feature type="transmembrane region" description="Helical" evidence="1">
    <location>
        <begin position="202"/>
        <end position="221"/>
    </location>
</feature>
<feature type="transmembrane region" description="Helical" evidence="1">
    <location>
        <begin position="12"/>
        <end position="31"/>
    </location>
</feature>
<feature type="transmembrane region" description="Helical" evidence="1">
    <location>
        <begin position="174"/>
        <end position="190"/>
    </location>
</feature>
<protein>
    <recommendedName>
        <fullName evidence="6">Acyltransferase</fullName>
    </recommendedName>
</protein>
<reference evidence="4 5" key="1">
    <citation type="submission" date="2015-02" db="EMBL/GenBank/DDBJ databases">
        <title>Pseudomonas helleri sp. nov. and Pseudomonas weihenstephanensis sp. nov., isolated from raw cows milk.</title>
        <authorList>
            <person name="von Neubeck M."/>
            <person name="Huptas C."/>
            <person name="Wenning M."/>
            <person name="Scherer S."/>
        </authorList>
    </citation>
    <scope>NUCLEOTIDE SEQUENCE [LARGE SCALE GENOMIC DNA]</scope>
    <source>
        <strain evidence="4 5">DSM 29166</strain>
    </source>
</reference>
<comment type="caution">
    <text evidence="4">The sequence shown here is derived from an EMBL/GenBank/DDBJ whole genome shotgun (WGS) entry which is preliminary data.</text>
</comment>
<dbReference type="InterPro" id="IPR050879">
    <property type="entry name" value="Acyltransferase_3"/>
</dbReference>
<feature type="transmembrane region" description="Helical" evidence="1">
    <location>
        <begin position="233"/>
        <end position="249"/>
    </location>
</feature>
<dbReference type="GO" id="GO:0009103">
    <property type="term" value="P:lipopolysaccharide biosynthetic process"/>
    <property type="evidence" value="ECO:0007669"/>
    <property type="project" value="TreeGrafter"/>
</dbReference>
<dbReference type="EMBL" id="JYLF01000001">
    <property type="protein sequence ID" value="KMN15735.1"/>
    <property type="molecule type" value="Genomic_DNA"/>
</dbReference>
<dbReference type="Pfam" id="PF19040">
    <property type="entry name" value="SGNH"/>
    <property type="match status" value="1"/>
</dbReference>
<dbReference type="GO" id="GO:0016020">
    <property type="term" value="C:membrane"/>
    <property type="evidence" value="ECO:0007669"/>
    <property type="project" value="TreeGrafter"/>
</dbReference>
<evidence type="ECO:0000259" key="2">
    <source>
        <dbReference type="Pfam" id="PF01757"/>
    </source>
</evidence>
<feature type="transmembrane region" description="Helical" evidence="1">
    <location>
        <begin position="151"/>
        <end position="167"/>
    </location>
</feature>
<name>A0A0J6IMJ3_9PSED</name>
<feature type="transmembrane region" description="Helical" evidence="1">
    <location>
        <begin position="294"/>
        <end position="312"/>
    </location>
</feature>
<dbReference type="GO" id="GO:0016747">
    <property type="term" value="F:acyltransferase activity, transferring groups other than amino-acyl groups"/>
    <property type="evidence" value="ECO:0007669"/>
    <property type="project" value="InterPro"/>
</dbReference>
<evidence type="ECO:0000313" key="5">
    <source>
        <dbReference type="Proteomes" id="UP000036325"/>
    </source>
</evidence>